<reference evidence="8 9" key="1">
    <citation type="submission" date="2020-04" db="EMBL/GenBank/DDBJ databases">
        <authorList>
            <person name="Klaysubun C."/>
            <person name="Duangmal K."/>
            <person name="Lipun K."/>
        </authorList>
    </citation>
    <scope>NUCLEOTIDE SEQUENCE [LARGE SCALE GENOMIC DNA]</scope>
    <source>
        <strain evidence="8 9">DSM 45300</strain>
    </source>
</reference>
<dbReference type="Pfam" id="PF02653">
    <property type="entry name" value="BPD_transp_2"/>
    <property type="match status" value="1"/>
</dbReference>
<feature type="transmembrane region" description="Helical" evidence="7">
    <location>
        <begin position="29"/>
        <end position="46"/>
    </location>
</feature>
<evidence type="ECO:0000256" key="1">
    <source>
        <dbReference type="ARBA" id="ARBA00004651"/>
    </source>
</evidence>
<dbReference type="EMBL" id="JAAXKZ010000077">
    <property type="protein sequence ID" value="NMH93664.1"/>
    <property type="molecule type" value="Genomic_DNA"/>
</dbReference>
<evidence type="ECO:0000256" key="5">
    <source>
        <dbReference type="ARBA" id="ARBA00023136"/>
    </source>
</evidence>
<dbReference type="CDD" id="cd06581">
    <property type="entry name" value="TM_PBP1_LivM_like"/>
    <property type="match status" value="1"/>
</dbReference>
<feature type="transmembrane region" description="Helical" evidence="7">
    <location>
        <begin position="243"/>
        <end position="272"/>
    </location>
</feature>
<evidence type="ECO:0000313" key="9">
    <source>
        <dbReference type="Proteomes" id="UP000586918"/>
    </source>
</evidence>
<keyword evidence="4 7" id="KW-1133">Transmembrane helix</keyword>
<keyword evidence="5 7" id="KW-0472">Membrane</keyword>
<organism evidence="8 9">
    <name type="scientific">Pseudonocardia bannensis</name>
    <dbReference type="NCBI Taxonomy" id="630973"/>
    <lineage>
        <taxon>Bacteria</taxon>
        <taxon>Bacillati</taxon>
        <taxon>Actinomycetota</taxon>
        <taxon>Actinomycetes</taxon>
        <taxon>Pseudonocardiales</taxon>
        <taxon>Pseudonocardiaceae</taxon>
        <taxon>Pseudonocardia</taxon>
    </lineage>
</organism>
<feature type="region of interest" description="Disordered" evidence="6">
    <location>
        <begin position="334"/>
        <end position="353"/>
    </location>
</feature>
<evidence type="ECO:0000256" key="2">
    <source>
        <dbReference type="ARBA" id="ARBA00022475"/>
    </source>
</evidence>
<dbReference type="PANTHER" id="PTHR30482">
    <property type="entry name" value="HIGH-AFFINITY BRANCHED-CHAIN AMINO ACID TRANSPORT SYSTEM PERMEASE"/>
    <property type="match status" value="1"/>
</dbReference>
<evidence type="ECO:0000256" key="7">
    <source>
        <dbReference type="SAM" id="Phobius"/>
    </source>
</evidence>
<feature type="transmembrane region" description="Helical" evidence="7">
    <location>
        <begin position="93"/>
        <end position="115"/>
    </location>
</feature>
<evidence type="ECO:0000256" key="6">
    <source>
        <dbReference type="SAM" id="MobiDB-lite"/>
    </source>
</evidence>
<keyword evidence="9" id="KW-1185">Reference proteome</keyword>
<feature type="transmembrane region" description="Helical" evidence="7">
    <location>
        <begin position="161"/>
        <end position="179"/>
    </location>
</feature>
<keyword evidence="3 7" id="KW-0812">Transmembrane</keyword>
<gene>
    <name evidence="8" type="ORF">HF519_19200</name>
</gene>
<keyword evidence="2" id="KW-1003">Cell membrane</keyword>
<feature type="transmembrane region" description="Helical" evidence="7">
    <location>
        <begin position="53"/>
        <end position="73"/>
    </location>
</feature>
<dbReference type="AlphaFoldDB" id="A0A848DMR0"/>
<accession>A0A848DMR0</accession>
<name>A0A848DMR0_9PSEU</name>
<dbReference type="PANTHER" id="PTHR30482:SF10">
    <property type="entry name" value="HIGH-AFFINITY BRANCHED-CHAIN AMINO ACID TRANSPORT PROTEIN BRAE"/>
    <property type="match status" value="1"/>
</dbReference>
<dbReference type="InterPro" id="IPR043428">
    <property type="entry name" value="LivM-like"/>
</dbReference>
<evidence type="ECO:0000256" key="3">
    <source>
        <dbReference type="ARBA" id="ARBA00022692"/>
    </source>
</evidence>
<dbReference type="GO" id="GO:0015658">
    <property type="term" value="F:branched-chain amino acid transmembrane transporter activity"/>
    <property type="evidence" value="ECO:0007669"/>
    <property type="project" value="InterPro"/>
</dbReference>
<evidence type="ECO:0000313" key="8">
    <source>
        <dbReference type="EMBL" id="NMH93664.1"/>
    </source>
</evidence>
<dbReference type="RefSeq" id="WP_169414361.1">
    <property type="nucleotide sequence ID" value="NZ_JAAXKZ010000077.1"/>
</dbReference>
<feature type="transmembrane region" description="Helical" evidence="7">
    <location>
        <begin position="122"/>
        <end position="141"/>
    </location>
</feature>
<sequence>MSVPLVLVLGVGAVALVAAQGPTSLQRTVVVALINLVLVIGLYVFVGNSGVYSFGHLGFAAIGAYAAGVLVMPAARKAQLLADAPEPIRTLTVAPTVAVLAGGLLAAVVAVVLAVPLSRIDGLSAGLATVSLLISVSVVAANWDSITRGRKGLSAIPSSTTLPTALAWAAVAIVAAWCYQRSSFGKRLRASKDDPVAAASAGISVPLQRGIAFVISAFFTGVGGALFALFLGSVTPDVFYLNYTFLILTMLVIGGADSLTGAVLGATVVSVLSEILRRAEAGDVLGLIQVDPRPGMQNVVLGLLLVVMLLRRPSGITGGREIRLPWAHRRHGVGVASPPADVTSGDAAGAARP</sequence>
<feature type="transmembrane region" description="Helical" evidence="7">
    <location>
        <begin position="210"/>
        <end position="231"/>
    </location>
</feature>
<dbReference type="Proteomes" id="UP000586918">
    <property type="component" value="Unassembled WGS sequence"/>
</dbReference>
<protein>
    <submittedName>
        <fullName evidence="8">Branched-chain amino acid ABC transporter permease</fullName>
    </submittedName>
</protein>
<comment type="caution">
    <text evidence="8">The sequence shown here is derived from an EMBL/GenBank/DDBJ whole genome shotgun (WGS) entry which is preliminary data.</text>
</comment>
<proteinExistence type="predicted"/>
<evidence type="ECO:0000256" key="4">
    <source>
        <dbReference type="ARBA" id="ARBA00022989"/>
    </source>
</evidence>
<dbReference type="GO" id="GO:0005886">
    <property type="term" value="C:plasma membrane"/>
    <property type="evidence" value="ECO:0007669"/>
    <property type="project" value="UniProtKB-SubCell"/>
</dbReference>
<comment type="subcellular location">
    <subcellularLocation>
        <location evidence="1">Cell membrane</location>
        <topology evidence="1">Multi-pass membrane protein</topology>
    </subcellularLocation>
</comment>
<dbReference type="InterPro" id="IPR001851">
    <property type="entry name" value="ABC_transp_permease"/>
</dbReference>